<evidence type="ECO:0000313" key="7">
    <source>
        <dbReference type="EMBL" id="PNH19754.1"/>
    </source>
</evidence>
<dbReference type="GO" id="GO:0000455">
    <property type="term" value="P:enzyme-directed rRNA pseudouridine synthesis"/>
    <property type="evidence" value="ECO:0007669"/>
    <property type="project" value="TreeGrafter"/>
</dbReference>
<dbReference type="Pfam" id="PF00849">
    <property type="entry name" value="PseudoU_synth_2"/>
    <property type="match status" value="1"/>
</dbReference>
<comment type="function">
    <text evidence="5">Responsible for synthesis of pseudouridine from uracil.</text>
</comment>
<dbReference type="InterPro" id="IPR050188">
    <property type="entry name" value="RluA_PseudoU_synthase"/>
</dbReference>
<gene>
    <name evidence="7" type="ORF">B7R76_02425</name>
</gene>
<dbReference type="InterPro" id="IPR006224">
    <property type="entry name" value="PsdUridine_synth_RluA-like_CS"/>
</dbReference>
<dbReference type="EC" id="5.4.99.-" evidence="5"/>
<comment type="similarity">
    <text evidence="2 5">Belongs to the pseudouridine synthase RluA family.</text>
</comment>
<dbReference type="PROSITE" id="PS01129">
    <property type="entry name" value="PSI_RLU"/>
    <property type="match status" value="1"/>
</dbReference>
<dbReference type="InterPro" id="IPR006145">
    <property type="entry name" value="PsdUridine_synth_RsuA/RluA"/>
</dbReference>
<dbReference type="InterPro" id="IPR020103">
    <property type="entry name" value="PsdUridine_synth_cat_dom_sf"/>
</dbReference>
<dbReference type="GO" id="GO:0140098">
    <property type="term" value="F:catalytic activity, acting on RNA"/>
    <property type="evidence" value="ECO:0007669"/>
    <property type="project" value="UniProtKB-ARBA"/>
</dbReference>
<dbReference type="Proteomes" id="UP000236394">
    <property type="component" value="Unassembled WGS sequence"/>
</dbReference>
<accession>A0A2J8B4T3</accession>
<dbReference type="InterPro" id="IPR006225">
    <property type="entry name" value="PsdUridine_synth_RluC/D"/>
</dbReference>
<feature type="active site" evidence="4">
    <location>
        <position position="142"/>
    </location>
</feature>
<dbReference type="Gene3D" id="3.30.2350.10">
    <property type="entry name" value="Pseudouridine synthase"/>
    <property type="match status" value="1"/>
</dbReference>
<dbReference type="OMA" id="KSERAYT"/>
<dbReference type="GO" id="GO:0009982">
    <property type="term" value="F:pseudouridine synthase activity"/>
    <property type="evidence" value="ECO:0007669"/>
    <property type="project" value="InterPro"/>
</dbReference>
<feature type="domain" description="Pseudouridine synthase RsuA/RluA-like" evidence="6">
    <location>
        <begin position="90"/>
        <end position="245"/>
    </location>
</feature>
<dbReference type="AlphaFoldDB" id="A0A2J8B4T3"/>
<dbReference type="SUPFAM" id="SSF55120">
    <property type="entry name" value="Pseudouridine synthase"/>
    <property type="match status" value="1"/>
</dbReference>
<dbReference type="NCBIfam" id="TIGR00005">
    <property type="entry name" value="rluA_subfam"/>
    <property type="match status" value="1"/>
</dbReference>
<keyword evidence="3 5" id="KW-0413">Isomerase</keyword>
<sequence>MIIELDLPLNRERLDVTLTECLQELGHKLTRSDITKALNEKRVLLADGTFPKAGLKLTCPCHVKIELSEVAVPRHEAEDLPLDIVFEDEYLLVVNKPRGLVVHPAPGHANGTLVNALLNYCGGNNLSDINGEFRPGIVHRIDKDTSGLLVVAKDNSIHNKLAELLSVHAINRVYQAIVFGNFAETAGKIDAPIGRDPRNRQKMAVTLKGKPALTHFTVLASRPGYSLLRLNLETGRTHQIRVHLSYIGHPVVGDPLYAAGRKYADLGGQLLHAAELHFRHPITQRMIDCYAPLPEVFNTFLEQFPMLQTKNRNTMADNF</sequence>
<comment type="catalytic activity">
    <reaction evidence="1 5">
        <text>a uridine in RNA = a pseudouridine in RNA</text>
        <dbReference type="Rhea" id="RHEA:48348"/>
        <dbReference type="Rhea" id="RHEA-COMP:12068"/>
        <dbReference type="Rhea" id="RHEA-COMP:12069"/>
        <dbReference type="ChEBI" id="CHEBI:65314"/>
        <dbReference type="ChEBI" id="CHEBI:65315"/>
    </reaction>
</comment>
<name>A0A2J8B4T3_9FIRM</name>
<evidence type="ECO:0000256" key="2">
    <source>
        <dbReference type="ARBA" id="ARBA00010876"/>
    </source>
</evidence>
<dbReference type="GO" id="GO:0003723">
    <property type="term" value="F:RNA binding"/>
    <property type="evidence" value="ECO:0007669"/>
    <property type="project" value="InterPro"/>
</dbReference>
<dbReference type="PANTHER" id="PTHR21600">
    <property type="entry name" value="MITOCHONDRIAL RNA PSEUDOURIDINE SYNTHASE"/>
    <property type="match status" value="1"/>
</dbReference>
<evidence type="ECO:0000259" key="6">
    <source>
        <dbReference type="Pfam" id="PF00849"/>
    </source>
</evidence>
<evidence type="ECO:0000256" key="3">
    <source>
        <dbReference type="ARBA" id="ARBA00023235"/>
    </source>
</evidence>
<dbReference type="CDD" id="cd02869">
    <property type="entry name" value="PseudoU_synth_RluA_like"/>
    <property type="match status" value="1"/>
</dbReference>
<evidence type="ECO:0000256" key="5">
    <source>
        <dbReference type="RuleBase" id="RU362028"/>
    </source>
</evidence>
<reference evidence="8" key="1">
    <citation type="submission" date="2017-04" db="EMBL/GenBank/DDBJ databases">
        <authorList>
            <person name="Bumgarner R.E."/>
            <person name="Fredricks D.N."/>
            <person name="Srinivasan S."/>
        </authorList>
    </citation>
    <scope>NUCLEOTIDE SEQUENCE [LARGE SCALE GENOMIC DNA]</scope>
    <source>
        <strain evidence="8">KA00405</strain>
    </source>
</reference>
<dbReference type="PANTHER" id="PTHR21600:SF44">
    <property type="entry name" value="RIBOSOMAL LARGE SUBUNIT PSEUDOURIDINE SYNTHASE D"/>
    <property type="match status" value="1"/>
</dbReference>
<proteinExistence type="inferred from homology"/>
<evidence type="ECO:0000313" key="8">
    <source>
        <dbReference type="Proteomes" id="UP000236394"/>
    </source>
</evidence>
<dbReference type="RefSeq" id="WP_012993347.1">
    <property type="nucleotide sequence ID" value="NZ_NBZD01000001.1"/>
</dbReference>
<organism evidence="7 8">
    <name type="scientific">Mageeibacillus indolicus</name>
    <dbReference type="NCBI Taxonomy" id="884684"/>
    <lineage>
        <taxon>Bacteria</taxon>
        <taxon>Bacillati</taxon>
        <taxon>Bacillota</taxon>
        <taxon>Clostridia</taxon>
        <taxon>Eubacteriales</taxon>
        <taxon>Oscillospiraceae</taxon>
        <taxon>Mageeibacillus</taxon>
    </lineage>
</organism>
<protein>
    <recommendedName>
        <fullName evidence="5">Pseudouridine synthase</fullName>
        <ecNumber evidence="5">5.4.99.-</ecNumber>
    </recommendedName>
</protein>
<dbReference type="EMBL" id="NBZD01000001">
    <property type="protein sequence ID" value="PNH19754.1"/>
    <property type="molecule type" value="Genomic_DNA"/>
</dbReference>
<evidence type="ECO:0000256" key="1">
    <source>
        <dbReference type="ARBA" id="ARBA00000073"/>
    </source>
</evidence>
<evidence type="ECO:0000256" key="4">
    <source>
        <dbReference type="PIRSR" id="PIRSR606225-1"/>
    </source>
</evidence>
<comment type="caution">
    <text evidence="7">The sequence shown here is derived from an EMBL/GenBank/DDBJ whole genome shotgun (WGS) entry which is preliminary data.</text>
</comment>